<dbReference type="Proteomes" id="UP000823561">
    <property type="component" value="Chromosome 10"/>
</dbReference>
<dbReference type="AlphaFoldDB" id="A0AAV6GGV4"/>
<dbReference type="PANTHER" id="PTHR24198">
    <property type="entry name" value="ANKYRIN REPEAT AND PROTEIN KINASE DOMAIN-CONTAINING PROTEIN"/>
    <property type="match status" value="1"/>
</dbReference>
<dbReference type="EMBL" id="JADWDJ010000010">
    <property type="protein sequence ID" value="KAG5274200.1"/>
    <property type="molecule type" value="Genomic_DNA"/>
</dbReference>
<evidence type="ECO:0000256" key="1">
    <source>
        <dbReference type="ARBA" id="ARBA00022737"/>
    </source>
</evidence>
<keyword evidence="1" id="KW-0677">Repeat</keyword>
<reference evidence="4" key="1">
    <citation type="submission" date="2020-10" db="EMBL/GenBank/DDBJ databases">
        <title>Chromosome-scale genome assembly of the Allis shad, Alosa alosa.</title>
        <authorList>
            <person name="Margot Z."/>
            <person name="Christophe K."/>
            <person name="Cabau C."/>
            <person name="Louis A."/>
            <person name="Berthelot C."/>
            <person name="Parey E."/>
            <person name="Roest Crollius H."/>
            <person name="Montfort J."/>
            <person name="Robinson-Rechavi M."/>
            <person name="Bucao C."/>
            <person name="Bouchez O."/>
            <person name="Gislard M."/>
            <person name="Lluch J."/>
            <person name="Milhes M."/>
            <person name="Lampietro C."/>
            <person name="Lopez Roques C."/>
            <person name="Donnadieu C."/>
            <person name="Braasch I."/>
            <person name="Desvignes T."/>
            <person name="Postlethwait J."/>
            <person name="Bobe J."/>
            <person name="Guiguen Y."/>
        </authorList>
    </citation>
    <scope>NUCLEOTIDE SEQUENCE</scope>
    <source>
        <strain evidence="4">M-15738</strain>
        <tissue evidence="4">Blood</tissue>
    </source>
</reference>
<evidence type="ECO:0000256" key="2">
    <source>
        <dbReference type="ARBA" id="ARBA00023043"/>
    </source>
</evidence>
<feature type="repeat" description="ANK" evidence="3">
    <location>
        <begin position="149"/>
        <end position="181"/>
    </location>
</feature>
<proteinExistence type="predicted"/>
<sequence length="530" mass="58592">MDMESSALILDEDIATQFGIEQSLLEHSKQTDLQGYSGSAHRIIQQPSKLDRVLTAIRTGDEVVLRNLTTHQKAFSDADNRGWVALHEAASQSNYTLLEITFAASPRDAIHKRTYKGETPLFLSVEKGLIENASFLLDKGSCSNVFDNEETTLLVTAIRNNNHDMMKMLLCMGANVNQEGANQRTALHEAARLGKQDFVEQLLKAGAWPDPHSAYGLTPLALAAQIGHMGIVHTLLKRGADVKSQAQDSASILFEAAASGNAEVISLLLKYGADPDVPKHTGHLPIHRVAHRGHVAALALLIPVTTFEAVDDSGISPLHSAAAGGQTQCLEMLLSAGYDPNFMLHPWVRRNYDDQRKSALYFAVSNEDLRSVEILLEAGAMPNQDPVKCLHVALRTGNHDLINLLLRYGANVNYVSRVNPTHYPTALQHALKDELLLRMLFNYGYDVKRCFDCPYGQGSHVPPDYEGWSNTVIKDTMFCEVITLHCLKHLTGHVVRVMMDYVDHATFCSKLKAALVENKEWPDICQIQGE</sequence>
<feature type="repeat" description="ANK" evidence="3">
    <location>
        <begin position="390"/>
        <end position="417"/>
    </location>
</feature>
<gene>
    <name evidence="4" type="ORF">AALO_G00133420</name>
</gene>
<dbReference type="PANTHER" id="PTHR24198:SF176">
    <property type="entry name" value="ANKYRIN REPEAT AND SOCS BOX CONTAINING 14"/>
    <property type="match status" value="1"/>
</dbReference>
<comment type="caution">
    <text evidence="4">The sequence shown here is derived from an EMBL/GenBank/DDBJ whole genome shotgun (WGS) entry which is preliminary data.</text>
</comment>
<dbReference type="PRINTS" id="PR01415">
    <property type="entry name" value="ANKYRIN"/>
</dbReference>
<keyword evidence="2 3" id="KW-0040">ANK repeat</keyword>
<evidence type="ECO:0000256" key="3">
    <source>
        <dbReference type="PROSITE-ProRule" id="PRU00023"/>
    </source>
</evidence>
<feature type="repeat" description="ANK" evidence="3">
    <location>
        <begin position="215"/>
        <end position="247"/>
    </location>
</feature>
<feature type="repeat" description="ANK" evidence="3">
    <location>
        <begin position="248"/>
        <end position="280"/>
    </location>
</feature>
<dbReference type="SUPFAM" id="SSF48403">
    <property type="entry name" value="Ankyrin repeat"/>
    <property type="match status" value="1"/>
</dbReference>
<feature type="repeat" description="ANK" evidence="3">
    <location>
        <begin position="116"/>
        <end position="148"/>
    </location>
</feature>
<dbReference type="PROSITE" id="PS50297">
    <property type="entry name" value="ANK_REP_REGION"/>
    <property type="match status" value="5"/>
</dbReference>
<accession>A0AAV6GGV4</accession>
<dbReference type="Gene3D" id="1.25.40.20">
    <property type="entry name" value="Ankyrin repeat-containing domain"/>
    <property type="match status" value="2"/>
</dbReference>
<dbReference type="SMART" id="SM00248">
    <property type="entry name" value="ANK"/>
    <property type="match status" value="10"/>
</dbReference>
<dbReference type="GO" id="GO:0005737">
    <property type="term" value="C:cytoplasm"/>
    <property type="evidence" value="ECO:0007669"/>
    <property type="project" value="TreeGrafter"/>
</dbReference>
<keyword evidence="5" id="KW-1185">Reference proteome</keyword>
<organism evidence="4 5">
    <name type="scientific">Alosa alosa</name>
    <name type="common">allis shad</name>
    <dbReference type="NCBI Taxonomy" id="278164"/>
    <lineage>
        <taxon>Eukaryota</taxon>
        <taxon>Metazoa</taxon>
        <taxon>Chordata</taxon>
        <taxon>Craniata</taxon>
        <taxon>Vertebrata</taxon>
        <taxon>Euteleostomi</taxon>
        <taxon>Actinopterygii</taxon>
        <taxon>Neopterygii</taxon>
        <taxon>Teleostei</taxon>
        <taxon>Clupei</taxon>
        <taxon>Clupeiformes</taxon>
        <taxon>Clupeoidei</taxon>
        <taxon>Clupeidae</taxon>
        <taxon>Alosa</taxon>
    </lineage>
</organism>
<dbReference type="InterPro" id="IPR002110">
    <property type="entry name" value="Ankyrin_rpt"/>
</dbReference>
<dbReference type="Pfam" id="PF12796">
    <property type="entry name" value="Ank_2"/>
    <property type="match status" value="3"/>
</dbReference>
<evidence type="ECO:0000313" key="5">
    <source>
        <dbReference type="Proteomes" id="UP000823561"/>
    </source>
</evidence>
<evidence type="ECO:0000313" key="4">
    <source>
        <dbReference type="EMBL" id="KAG5274200.1"/>
    </source>
</evidence>
<evidence type="ECO:0008006" key="6">
    <source>
        <dbReference type="Google" id="ProtNLM"/>
    </source>
</evidence>
<dbReference type="PROSITE" id="PS50088">
    <property type="entry name" value="ANK_REPEAT"/>
    <property type="match status" value="7"/>
</dbReference>
<protein>
    <recommendedName>
        <fullName evidence="6">Ankyrin repeat and SOCS box protein 14</fullName>
    </recommendedName>
</protein>
<feature type="repeat" description="ANK" evidence="3">
    <location>
        <begin position="313"/>
        <end position="345"/>
    </location>
</feature>
<dbReference type="InterPro" id="IPR036770">
    <property type="entry name" value="Ankyrin_rpt-contain_sf"/>
</dbReference>
<feature type="repeat" description="ANK" evidence="3">
    <location>
        <begin position="182"/>
        <end position="207"/>
    </location>
</feature>
<name>A0AAV6GGV4_9TELE</name>